<reference evidence="2" key="1">
    <citation type="submission" date="2016-11" db="UniProtKB">
        <authorList>
            <consortium name="WormBaseParasite"/>
        </authorList>
    </citation>
    <scope>IDENTIFICATION</scope>
</reference>
<accession>A0A1I7WRA4</accession>
<dbReference type="Proteomes" id="UP000095283">
    <property type="component" value="Unplaced"/>
</dbReference>
<dbReference type="WBParaSite" id="Hba_07702">
    <property type="protein sequence ID" value="Hba_07702"/>
    <property type="gene ID" value="Hba_07702"/>
</dbReference>
<evidence type="ECO:0000313" key="1">
    <source>
        <dbReference type="Proteomes" id="UP000095283"/>
    </source>
</evidence>
<dbReference type="AlphaFoldDB" id="A0A1I7WRA4"/>
<organism evidence="1 2">
    <name type="scientific">Heterorhabditis bacteriophora</name>
    <name type="common">Entomopathogenic nematode worm</name>
    <dbReference type="NCBI Taxonomy" id="37862"/>
    <lineage>
        <taxon>Eukaryota</taxon>
        <taxon>Metazoa</taxon>
        <taxon>Ecdysozoa</taxon>
        <taxon>Nematoda</taxon>
        <taxon>Chromadorea</taxon>
        <taxon>Rhabditida</taxon>
        <taxon>Rhabditina</taxon>
        <taxon>Rhabditomorpha</taxon>
        <taxon>Strongyloidea</taxon>
        <taxon>Heterorhabditidae</taxon>
        <taxon>Heterorhabditis</taxon>
    </lineage>
</organism>
<proteinExistence type="predicted"/>
<keyword evidence="1" id="KW-1185">Reference proteome</keyword>
<name>A0A1I7WRA4_HETBA</name>
<evidence type="ECO:0000313" key="2">
    <source>
        <dbReference type="WBParaSite" id="Hba_07702"/>
    </source>
</evidence>
<protein>
    <submittedName>
        <fullName evidence="2">Uncharacterized protein</fullName>
    </submittedName>
</protein>
<sequence length="110" mass="12404">MLETEKEEGVIEWHHFLTDTLLPVTLTISMHIAAVTVVTVGIEHCECIGCVDFLKQRNFMWAPIEWWTYAENPSNVDHSLTKAIAPVLDALTSKKIPIKNSNISHSTMSK</sequence>